<evidence type="ECO:0000313" key="2">
    <source>
        <dbReference type="EMBL" id="CAB4131685.1"/>
    </source>
</evidence>
<feature type="compositionally biased region" description="Low complexity" evidence="1">
    <location>
        <begin position="353"/>
        <end position="378"/>
    </location>
</feature>
<evidence type="ECO:0000313" key="3">
    <source>
        <dbReference type="EMBL" id="CAB4135119.1"/>
    </source>
</evidence>
<proteinExistence type="predicted"/>
<evidence type="ECO:0000256" key="1">
    <source>
        <dbReference type="SAM" id="MobiDB-lite"/>
    </source>
</evidence>
<feature type="region of interest" description="Disordered" evidence="1">
    <location>
        <begin position="343"/>
        <end position="378"/>
    </location>
</feature>
<sequence>MSSKSFGTQHAKIEHLTEGKTGLAGEIDDLRHDVEVGFENNEGKVGFPSLEWLDGSAPTAAGSTVVLRGSALNQSQTFDTLTLSSSTARLVTTAMKPGNSGIKMKFLAPSGAASVAYSEYDAVSLTSGSAVVTLTAVAPGASGLQAEMLAPQGTLSVTYHPVGKKISIQLAAAGSTSQQIVDALNANATIAALVTATVGNAATASTAVAATALANGRVLIVQLAATTGSTASEIATLINADNAACKGKLWASVTVGDATPFAAAMAATPLAGGVGDYDGNAVLFSGVEGLPLNTTGATGTAKWTDTLITVASPDLTAVSPARATSDLVTIVVKSNGVRTNSLTAQLGGGTVGPQGDQGLQGNQGNQGRQGLQGNQGPT</sequence>
<name>A0A6J5LC80_9CAUD</name>
<organism evidence="2">
    <name type="scientific">uncultured Caudovirales phage</name>
    <dbReference type="NCBI Taxonomy" id="2100421"/>
    <lineage>
        <taxon>Viruses</taxon>
        <taxon>Duplodnaviria</taxon>
        <taxon>Heunggongvirae</taxon>
        <taxon>Uroviricota</taxon>
        <taxon>Caudoviricetes</taxon>
        <taxon>Peduoviridae</taxon>
        <taxon>Maltschvirus</taxon>
        <taxon>Maltschvirus maltsch</taxon>
    </lineage>
</organism>
<gene>
    <name evidence="2" type="ORF">UFOVP127_216</name>
    <name evidence="3" type="ORF">UFOVP276_79</name>
</gene>
<dbReference type="EMBL" id="LR796294">
    <property type="protein sequence ID" value="CAB4135119.1"/>
    <property type="molecule type" value="Genomic_DNA"/>
</dbReference>
<protein>
    <submittedName>
        <fullName evidence="2">Uncharacterized protein</fullName>
    </submittedName>
</protein>
<accession>A0A6J5LC80</accession>
<dbReference type="EMBL" id="LR796249">
    <property type="protein sequence ID" value="CAB4131685.1"/>
    <property type="molecule type" value="Genomic_DNA"/>
</dbReference>
<reference evidence="2" key="1">
    <citation type="submission" date="2020-04" db="EMBL/GenBank/DDBJ databases">
        <authorList>
            <person name="Chiriac C."/>
            <person name="Salcher M."/>
            <person name="Ghai R."/>
            <person name="Kavagutti S V."/>
        </authorList>
    </citation>
    <scope>NUCLEOTIDE SEQUENCE</scope>
</reference>